<evidence type="ECO:0000259" key="6">
    <source>
        <dbReference type="Pfam" id="PF18317"/>
    </source>
</evidence>
<feature type="domain" description="Quinate/shikimate 5-dehydrogenase/glutamyl-tRNA reductase" evidence="4">
    <location>
        <begin position="556"/>
        <end position="602"/>
    </location>
</feature>
<dbReference type="EMBL" id="JBFXLT010000232">
    <property type="protein sequence ID" value="KAL2801866.1"/>
    <property type="molecule type" value="Genomic_DNA"/>
</dbReference>
<dbReference type="PANTHER" id="PTHR21089">
    <property type="entry name" value="SHIKIMATE DEHYDROGENASE"/>
    <property type="match status" value="1"/>
</dbReference>
<dbReference type="SUPFAM" id="SSF51658">
    <property type="entry name" value="Xylose isomerase-like"/>
    <property type="match status" value="1"/>
</dbReference>
<dbReference type="InterPro" id="IPR006151">
    <property type="entry name" value="Shikm_DH/Glu-tRNA_Rdtase"/>
</dbReference>
<dbReference type="Pfam" id="PF08501">
    <property type="entry name" value="Shikimate_dh_N"/>
    <property type="match status" value="1"/>
</dbReference>
<dbReference type="Gene3D" id="3.40.50.720">
    <property type="entry name" value="NAD(P)-binding Rossmann-like Domain"/>
    <property type="match status" value="1"/>
</dbReference>
<proteinExistence type="inferred from homology"/>
<dbReference type="SUPFAM" id="SSF51569">
    <property type="entry name" value="Aldolase"/>
    <property type="match status" value="1"/>
</dbReference>
<dbReference type="Pfam" id="PF01261">
    <property type="entry name" value="AP_endonuc_2"/>
    <property type="match status" value="1"/>
</dbReference>
<evidence type="ECO:0008006" key="9">
    <source>
        <dbReference type="Google" id="ProtNLM"/>
    </source>
</evidence>
<feature type="domain" description="Xylose isomerase-like TIM barrel" evidence="3">
    <location>
        <begin position="786"/>
        <end position="1076"/>
    </location>
</feature>
<comment type="similarity">
    <text evidence="1">In the 2nd section; belongs to the type-I 3-dehydroquinase family.</text>
</comment>
<dbReference type="Gene3D" id="3.40.50.300">
    <property type="entry name" value="P-loop containing nucleotide triphosphate hydrolases"/>
    <property type="match status" value="1"/>
</dbReference>
<protein>
    <recommendedName>
        <fullName evidence="9">Quinate repressor protein</fullName>
    </recommendedName>
</protein>
<dbReference type="CDD" id="cd01065">
    <property type="entry name" value="NAD_bind_Shikimate_DH"/>
    <property type="match status" value="1"/>
</dbReference>
<dbReference type="Pfam" id="PF18317">
    <property type="entry name" value="SDH_C"/>
    <property type="match status" value="1"/>
</dbReference>
<comment type="similarity">
    <text evidence="2">In the N-terminal section; belongs to the shikimate kinase family.</text>
</comment>
<dbReference type="InterPro" id="IPR041121">
    <property type="entry name" value="SDH_C"/>
</dbReference>
<dbReference type="SUPFAM" id="SSF52540">
    <property type="entry name" value="P-loop containing nucleoside triphosphate hydrolases"/>
    <property type="match status" value="1"/>
</dbReference>
<evidence type="ECO:0000256" key="2">
    <source>
        <dbReference type="ARBA" id="ARBA00009349"/>
    </source>
</evidence>
<dbReference type="InterPro" id="IPR013785">
    <property type="entry name" value="Aldolase_TIM"/>
</dbReference>
<dbReference type="Proteomes" id="UP001610334">
    <property type="component" value="Unassembled WGS sequence"/>
</dbReference>
<keyword evidence="8" id="KW-1185">Reference proteome</keyword>
<dbReference type="InterPro" id="IPR036291">
    <property type="entry name" value="NAD(P)-bd_dom_sf"/>
</dbReference>
<dbReference type="InterPro" id="IPR013708">
    <property type="entry name" value="Shikimate_DH-bd_N"/>
</dbReference>
<dbReference type="InterPro" id="IPR001381">
    <property type="entry name" value="DHquinase_I"/>
</dbReference>
<reference evidence="7 8" key="1">
    <citation type="submission" date="2024-07" db="EMBL/GenBank/DDBJ databases">
        <title>Section-level genome sequencing and comparative genomics of Aspergillus sections Usti and Cavernicolus.</title>
        <authorList>
            <consortium name="Lawrence Berkeley National Laboratory"/>
            <person name="Nybo J.L."/>
            <person name="Vesth T.C."/>
            <person name="Theobald S."/>
            <person name="Frisvad J.C."/>
            <person name="Larsen T.O."/>
            <person name="Kjaerboelling I."/>
            <person name="Rothschild-Mancinelli K."/>
            <person name="Lyhne E.K."/>
            <person name="Kogle M.E."/>
            <person name="Barry K."/>
            <person name="Clum A."/>
            <person name="Na H."/>
            <person name="Ledsgaard L."/>
            <person name="Lin J."/>
            <person name="Lipzen A."/>
            <person name="Kuo A."/>
            <person name="Riley R."/>
            <person name="Mondo S."/>
            <person name="Labutti K."/>
            <person name="Haridas S."/>
            <person name="Pangalinan J."/>
            <person name="Salamov A.A."/>
            <person name="Simmons B.A."/>
            <person name="Magnuson J.K."/>
            <person name="Chen J."/>
            <person name="Drula E."/>
            <person name="Henrissat B."/>
            <person name="Wiebenga A."/>
            <person name="Lubbers R.J."/>
            <person name="Gomes A.C."/>
            <person name="Makela M.R."/>
            <person name="Stajich J."/>
            <person name="Grigoriev I.V."/>
            <person name="Mortensen U.H."/>
            <person name="De Vries R.P."/>
            <person name="Baker S.E."/>
            <person name="Andersen M.R."/>
        </authorList>
    </citation>
    <scope>NUCLEOTIDE SEQUENCE [LARGE SCALE GENOMIC DNA]</scope>
    <source>
        <strain evidence="7 8">CBS 588.65</strain>
    </source>
</reference>
<dbReference type="InterPro" id="IPR027417">
    <property type="entry name" value="P-loop_NTPase"/>
</dbReference>
<feature type="domain" description="SDH C-terminal" evidence="6">
    <location>
        <begin position="694"/>
        <end position="723"/>
    </location>
</feature>
<organism evidence="7 8">
    <name type="scientific">Aspergillus granulosus</name>
    <dbReference type="NCBI Taxonomy" id="176169"/>
    <lineage>
        <taxon>Eukaryota</taxon>
        <taxon>Fungi</taxon>
        <taxon>Dikarya</taxon>
        <taxon>Ascomycota</taxon>
        <taxon>Pezizomycotina</taxon>
        <taxon>Eurotiomycetes</taxon>
        <taxon>Eurotiomycetidae</taxon>
        <taxon>Eurotiales</taxon>
        <taxon>Aspergillaceae</taxon>
        <taxon>Aspergillus</taxon>
        <taxon>Aspergillus subgen. Nidulantes</taxon>
    </lineage>
</organism>
<gene>
    <name evidence="7" type="ORF">BJX63DRAFT_426463</name>
</gene>
<evidence type="ECO:0000259" key="3">
    <source>
        <dbReference type="Pfam" id="PF01261"/>
    </source>
</evidence>
<name>A0ABR4GS31_9EURO</name>
<evidence type="ECO:0000313" key="7">
    <source>
        <dbReference type="EMBL" id="KAL2801866.1"/>
    </source>
</evidence>
<evidence type="ECO:0000256" key="1">
    <source>
        <dbReference type="ARBA" id="ARBA00006477"/>
    </source>
</evidence>
<comment type="caution">
    <text evidence="7">The sequence shown here is derived from an EMBL/GenBank/DDBJ whole genome shotgun (WGS) entry which is preliminary data.</text>
</comment>
<dbReference type="PANTHER" id="PTHR21089:SF1">
    <property type="entry name" value="BIFUNCTIONAL 3-DEHYDROQUINATE DEHYDRATASE_SHIKIMATE DEHYDROGENASE, CHLOROPLASTIC"/>
    <property type="match status" value="1"/>
</dbReference>
<dbReference type="Pfam" id="PF01202">
    <property type="entry name" value="SKI"/>
    <property type="match status" value="1"/>
</dbReference>
<dbReference type="SUPFAM" id="SSF51735">
    <property type="entry name" value="NAD(P)-binding Rossmann-fold domains"/>
    <property type="match status" value="1"/>
</dbReference>
<dbReference type="Gene3D" id="3.20.20.70">
    <property type="entry name" value="Aldolase class I"/>
    <property type="match status" value="1"/>
</dbReference>
<dbReference type="InterPro" id="IPR013022">
    <property type="entry name" value="Xyl_isomerase-like_TIM-brl"/>
</dbReference>
<dbReference type="Gene3D" id="3.40.50.10860">
    <property type="entry name" value="Leucine Dehydrogenase, chain A, domain 1"/>
    <property type="match status" value="1"/>
</dbReference>
<dbReference type="Gene3D" id="3.20.20.150">
    <property type="entry name" value="Divalent-metal-dependent TIM barrel enzymes"/>
    <property type="match status" value="1"/>
</dbReference>
<sequence length="1098" mass="122347">MSRIYSAHATLVLVGFHGAGKKTLGIIASVALRRRFIDFNTSFQQEFGLSPQEYIATYGLARYRTVDAELSHRLLKEYDKGCVITGLGGVASSQQQAILRKFAQDHPVVYVRRDESDLRHLVSASDDRFERFVQAGNAFFEACSNFEFFNLTLGDVQQYQGRLLPASLKLKEAERLFVRFLGNVYGRPNRTLLSSDAFSPSQTLALQVPLWWLDSMENWEALDAGADAINLIVNIDEVEPVGLQKQLARRIALLRMHSRVPTVVDIRLADHADSNRYYEVLEMALRLAPDAVTCPISCSAGIIQRVNATKGNTKAIATYYQPAPLGSSSQSSNVYTLPKKAQELGFQSIRMIGESAVSDDNLACVALRQSLVAQVDISLSVYNAGTLGRTSICLNPVLSPVILPKTGCTGVTLPEVQRALTACFMRPKKHFTIIGQAVRNSLSPVMHNTAYAACGLPHFYDTLEPRDFSQVQALLDSPNHAGLAISLSYKSAIVPFLDEICPEARRINAVNTVVLERQYQDDGTETTIRKGYNTDYIGVQHCIQKHLSPANAVRDGTTALIIGAGGMARAAIYACYELGVRRIAIYNRTSETAEALARYYHKWAAEQGATFHLQVIHSASEAWPAGFRLPTIVVSCLPGQEVGSTSLVDLRISKEWLQSTTGGVCLEVAYGPFRTTFLDQVLEYTSTGWVVVDGLSLLIEQGIAQYELFTKRPAPVHVMRRLIQEEAVQFKLHVERSQVHTTQIRFRTVPNYHTPSIMTPAYQPAIMSASLGRAWAHDLDHKITSASAAGFKGIEIFYEDLEYLARKLSQSATPTHDELITAASHIYASCHAQGLEIIGLQPFLFYEGLKDREQHERLIKKMKLWLQIAKALHTTIIQIPANFLPAEQLVYDLEIIAADLREVADLGAAESPVVRFAYENLCWSTHVDTVEKLWDVVQRVNRPNFGICLDTFNIAGRVWGDPGVVGGKMPKADEDLKATLEKMVKDVDVSKVFYIQVVDAERLASPLVQGHEFHVDGQPARMSWSRNARTFMYETDRGAYLPTEKVARAIISELGYKGYISMELFSRSMNEEGAHVPKEHAERGIRAWEKFEQRLHLN</sequence>
<dbReference type="SUPFAM" id="SSF53223">
    <property type="entry name" value="Aminoacid dehydrogenase-like, N-terminal domain"/>
    <property type="match status" value="1"/>
</dbReference>
<feature type="domain" description="Shikimate dehydrogenase substrate binding N-terminal" evidence="5">
    <location>
        <begin position="433"/>
        <end position="513"/>
    </location>
</feature>
<dbReference type="InterPro" id="IPR046346">
    <property type="entry name" value="Aminoacid_DH-like_N_sf"/>
</dbReference>
<accession>A0ABR4GS31</accession>
<dbReference type="Pfam" id="PF01488">
    <property type="entry name" value="Shikimate_DH"/>
    <property type="match status" value="1"/>
</dbReference>
<dbReference type="InterPro" id="IPR022893">
    <property type="entry name" value="Shikimate_DH_fam"/>
</dbReference>
<dbReference type="Pfam" id="PF01487">
    <property type="entry name" value="DHquinase_I"/>
    <property type="match status" value="1"/>
</dbReference>
<evidence type="ECO:0000259" key="5">
    <source>
        <dbReference type="Pfam" id="PF08501"/>
    </source>
</evidence>
<dbReference type="InterPro" id="IPR031322">
    <property type="entry name" value="Shikimate/glucono_kinase"/>
</dbReference>
<dbReference type="InterPro" id="IPR036237">
    <property type="entry name" value="Xyl_isomerase-like_sf"/>
</dbReference>
<evidence type="ECO:0000313" key="8">
    <source>
        <dbReference type="Proteomes" id="UP001610334"/>
    </source>
</evidence>
<evidence type="ECO:0000259" key="4">
    <source>
        <dbReference type="Pfam" id="PF01488"/>
    </source>
</evidence>